<dbReference type="AlphaFoldDB" id="A0A7X0AYV4"/>
<dbReference type="Pfam" id="PF01408">
    <property type="entry name" value="GFO_IDH_MocA"/>
    <property type="match status" value="1"/>
</dbReference>
<dbReference type="InterPro" id="IPR036291">
    <property type="entry name" value="NAD(P)-bd_dom_sf"/>
</dbReference>
<sequence>MRVAMIGVGDIARKAYLPVLATRRDITLSLMSRDAAKVHAVAADWRVPQVYSDFDTLLLDGVDAAFVHAATAAHEQLVTRLLTAGIPTYVDKPLADTGAASERLVALAEARGVSLMVGFNRRHAPAYAALAGVPRDLVLMQKHRVDLADPPRTVVFDDFIHVVDTLRFLLPAPVRDLRVDTRVIDGLLHHVVLTLSGGTGATACTAIGTMNRVAGVNEEVLEVSGMGRDGQALRHRIVDLAEMHVAEAGTQTSNRRGDWTPVADQRGIRQAVDHFLAALSAGRVLSARDALETHRLCEVVVEEVQRQAAG</sequence>
<feature type="domain" description="Gfo/Idh/MocA-like oxidoreductase N-terminal" evidence="1">
    <location>
        <begin position="1"/>
        <end position="119"/>
    </location>
</feature>
<evidence type="ECO:0000313" key="3">
    <source>
        <dbReference type="Proteomes" id="UP000539175"/>
    </source>
</evidence>
<dbReference type="Proteomes" id="UP000539175">
    <property type="component" value="Unassembled WGS sequence"/>
</dbReference>
<protein>
    <submittedName>
        <fullName evidence="2">Virulence factor</fullName>
    </submittedName>
</protein>
<proteinExistence type="predicted"/>
<dbReference type="GO" id="GO:0000166">
    <property type="term" value="F:nucleotide binding"/>
    <property type="evidence" value="ECO:0007669"/>
    <property type="project" value="InterPro"/>
</dbReference>
<comment type="caution">
    <text evidence="2">The sequence shown here is derived from an EMBL/GenBank/DDBJ whole genome shotgun (WGS) entry which is preliminary data.</text>
</comment>
<dbReference type="EMBL" id="JACIIZ010000006">
    <property type="protein sequence ID" value="MBB6251876.1"/>
    <property type="molecule type" value="Genomic_DNA"/>
</dbReference>
<dbReference type="PANTHER" id="PTHR43708:SF4">
    <property type="entry name" value="OXIDOREDUCTASE YCEM-RELATED"/>
    <property type="match status" value="1"/>
</dbReference>
<dbReference type="InterPro" id="IPR000683">
    <property type="entry name" value="Gfo/Idh/MocA-like_OxRdtase_N"/>
</dbReference>
<dbReference type="Gene3D" id="3.30.360.10">
    <property type="entry name" value="Dihydrodipicolinate Reductase, domain 2"/>
    <property type="match status" value="1"/>
</dbReference>
<gene>
    <name evidence="2" type="ORF">FHS74_002436</name>
</gene>
<accession>A0A7X0AYV4</accession>
<dbReference type="PANTHER" id="PTHR43708">
    <property type="entry name" value="CONSERVED EXPRESSED OXIDOREDUCTASE (EUROFUNG)"/>
    <property type="match status" value="1"/>
</dbReference>
<dbReference type="SUPFAM" id="SSF55347">
    <property type="entry name" value="Glyceraldehyde-3-phosphate dehydrogenase-like, C-terminal domain"/>
    <property type="match status" value="1"/>
</dbReference>
<dbReference type="InterPro" id="IPR051317">
    <property type="entry name" value="Gfo/Idh/MocA_oxidoreduct"/>
</dbReference>
<dbReference type="SUPFAM" id="SSF51735">
    <property type="entry name" value="NAD(P)-binding Rossmann-fold domains"/>
    <property type="match status" value="1"/>
</dbReference>
<evidence type="ECO:0000313" key="2">
    <source>
        <dbReference type="EMBL" id="MBB6251876.1"/>
    </source>
</evidence>
<dbReference type="Gene3D" id="3.40.50.720">
    <property type="entry name" value="NAD(P)-binding Rossmann-like Domain"/>
    <property type="match status" value="1"/>
</dbReference>
<keyword evidence="3" id="KW-1185">Reference proteome</keyword>
<name>A0A7X0AYV4_9PROT</name>
<evidence type="ECO:0000259" key="1">
    <source>
        <dbReference type="Pfam" id="PF01408"/>
    </source>
</evidence>
<reference evidence="2 3" key="1">
    <citation type="submission" date="2020-08" db="EMBL/GenBank/DDBJ databases">
        <title>Genomic Encyclopedia of Type Strains, Phase IV (KMG-IV): sequencing the most valuable type-strain genomes for metagenomic binning, comparative biology and taxonomic classification.</title>
        <authorList>
            <person name="Goeker M."/>
        </authorList>
    </citation>
    <scope>NUCLEOTIDE SEQUENCE [LARGE SCALE GENOMIC DNA]</scope>
    <source>
        <strain evidence="2 3">DSM 22198</strain>
    </source>
</reference>
<organism evidence="2 3">
    <name type="scientific">Nitrospirillum iridis</name>
    <dbReference type="NCBI Taxonomy" id="765888"/>
    <lineage>
        <taxon>Bacteria</taxon>
        <taxon>Pseudomonadati</taxon>
        <taxon>Pseudomonadota</taxon>
        <taxon>Alphaproteobacteria</taxon>
        <taxon>Rhodospirillales</taxon>
        <taxon>Azospirillaceae</taxon>
        <taxon>Nitrospirillum</taxon>
    </lineage>
</organism>
<dbReference type="RefSeq" id="WP_184800721.1">
    <property type="nucleotide sequence ID" value="NZ_JACIIZ010000006.1"/>
</dbReference>